<feature type="compositionally biased region" description="Low complexity" evidence="3">
    <location>
        <begin position="125"/>
        <end position="135"/>
    </location>
</feature>
<dbReference type="PANTHER" id="PTHR22959:SF0">
    <property type="entry name" value="PARTNER OF Y14 AND MAGO"/>
    <property type="match status" value="1"/>
</dbReference>
<dbReference type="GO" id="GO:0005737">
    <property type="term" value="C:cytoplasm"/>
    <property type="evidence" value="ECO:0007669"/>
    <property type="project" value="TreeGrafter"/>
</dbReference>
<reference evidence="5 6" key="1">
    <citation type="journal article" date="2018" name="Gigascience">
        <title>Genomes of trombidid mites reveal novel predicted allergens and laterally-transferred genes associated with secondary metabolism.</title>
        <authorList>
            <person name="Dong X."/>
            <person name="Chaisiri K."/>
            <person name="Xia D."/>
            <person name="Armstrong S.D."/>
            <person name="Fang Y."/>
            <person name="Donnelly M.J."/>
            <person name="Kadowaki T."/>
            <person name="McGarry J.W."/>
            <person name="Darby A.C."/>
            <person name="Makepeace B.L."/>
        </authorList>
    </citation>
    <scope>NUCLEOTIDE SEQUENCE [LARGE SCALE GENOMIC DNA]</scope>
    <source>
        <strain evidence="5">UoL-WK</strain>
    </source>
</reference>
<dbReference type="PANTHER" id="PTHR22959">
    <property type="entry name" value="PYM PROTEIN"/>
    <property type="match status" value="1"/>
</dbReference>
<dbReference type="OrthoDB" id="21625at2759"/>
<comment type="caution">
    <text evidence="5">The sequence shown here is derived from an EMBL/GenBank/DDBJ whole genome shotgun (WGS) entry which is preliminary data.</text>
</comment>
<proteinExistence type="inferred from homology"/>
<comment type="similarity">
    <text evidence="1">Belongs to the pym family.</text>
</comment>
<evidence type="ECO:0000259" key="4">
    <source>
        <dbReference type="SMART" id="SM01273"/>
    </source>
</evidence>
<dbReference type="GO" id="GO:0003723">
    <property type="term" value="F:RNA binding"/>
    <property type="evidence" value="ECO:0007669"/>
    <property type="project" value="TreeGrafter"/>
</dbReference>
<dbReference type="SUPFAM" id="SSF101931">
    <property type="entry name" value="Pym (Within the bgcn gene intron protein, WIBG), N-terminal domain"/>
    <property type="match status" value="1"/>
</dbReference>
<evidence type="ECO:0000256" key="3">
    <source>
        <dbReference type="SAM" id="MobiDB-lite"/>
    </source>
</evidence>
<dbReference type="EMBL" id="NCKU01002271">
    <property type="protein sequence ID" value="RWS09965.1"/>
    <property type="molecule type" value="Genomic_DNA"/>
</dbReference>
<feature type="region of interest" description="Disordered" evidence="3">
    <location>
        <begin position="79"/>
        <end position="160"/>
    </location>
</feature>
<dbReference type="GO" id="GO:0035145">
    <property type="term" value="C:exon-exon junction complex"/>
    <property type="evidence" value="ECO:0007669"/>
    <property type="project" value="TreeGrafter"/>
</dbReference>
<dbReference type="Proteomes" id="UP000285301">
    <property type="component" value="Unassembled WGS sequence"/>
</dbReference>
<evidence type="ECO:0000313" key="5">
    <source>
        <dbReference type="EMBL" id="RWS09965.1"/>
    </source>
</evidence>
<dbReference type="AlphaFoldDB" id="A0A3S3PD03"/>
<feature type="compositionally biased region" description="Polar residues" evidence="3">
    <location>
        <begin position="81"/>
        <end position="103"/>
    </location>
</feature>
<dbReference type="SMART" id="SM01273">
    <property type="entry name" value="Mago-bind"/>
    <property type="match status" value="1"/>
</dbReference>
<keyword evidence="6" id="KW-1185">Reference proteome</keyword>
<dbReference type="Pfam" id="PF09282">
    <property type="entry name" value="Mago-bind"/>
    <property type="match status" value="1"/>
</dbReference>
<accession>A0A3S3PD03</accession>
<gene>
    <name evidence="5" type="ORF">B4U79_04582</name>
</gene>
<feature type="domain" description="WIBG Mago-binding" evidence="4">
    <location>
        <begin position="11"/>
        <end position="37"/>
    </location>
</feature>
<evidence type="ECO:0000256" key="1">
    <source>
        <dbReference type="ARBA" id="ARBA00009394"/>
    </source>
</evidence>
<sequence>MATQYVKDDVGTTFIAASQRPDGTWRKQRKVKDGFVPQEEVPLYESKGKKLLKDAANALPAGLTPEIWEKMKSQQKEIVKVNTSSKSQRTNSSPLTTQLSTGLTVEDNEWKTVSNSKKKKKKSESVSSNENSLKSAQNAPLKNTNTENVKLVNEAGQPLATDPVKRLRNLRKKLKEIEALKTKPRETLEKEQLEKINRMEEVMQMIEELQLQVES</sequence>
<feature type="compositionally biased region" description="Polar residues" evidence="3">
    <location>
        <begin position="136"/>
        <end position="148"/>
    </location>
</feature>
<protein>
    <recommendedName>
        <fullName evidence="2">Partner of Y14 and mago</fullName>
    </recommendedName>
</protein>
<dbReference type="STRING" id="1965070.A0A3S3PD03"/>
<organism evidence="5 6">
    <name type="scientific">Dinothrombium tinctorium</name>
    <dbReference type="NCBI Taxonomy" id="1965070"/>
    <lineage>
        <taxon>Eukaryota</taxon>
        <taxon>Metazoa</taxon>
        <taxon>Ecdysozoa</taxon>
        <taxon>Arthropoda</taxon>
        <taxon>Chelicerata</taxon>
        <taxon>Arachnida</taxon>
        <taxon>Acari</taxon>
        <taxon>Acariformes</taxon>
        <taxon>Trombidiformes</taxon>
        <taxon>Prostigmata</taxon>
        <taxon>Anystina</taxon>
        <taxon>Parasitengona</taxon>
        <taxon>Trombidioidea</taxon>
        <taxon>Trombidiidae</taxon>
        <taxon>Dinothrombium</taxon>
    </lineage>
</organism>
<name>A0A3S3PD03_9ACAR</name>
<dbReference type="InterPro" id="IPR039333">
    <property type="entry name" value="PYM1"/>
</dbReference>
<dbReference type="InterPro" id="IPR015362">
    <property type="entry name" value="WIBG_mago-bd"/>
</dbReference>
<evidence type="ECO:0000313" key="6">
    <source>
        <dbReference type="Proteomes" id="UP000285301"/>
    </source>
</evidence>
<evidence type="ECO:0000256" key="2">
    <source>
        <dbReference type="ARBA" id="ARBA00018898"/>
    </source>
</evidence>
<dbReference type="GO" id="GO:1903259">
    <property type="term" value="P:exon-exon junction complex disassembly"/>
    <property type="evidence" value="ECO:0007669"/>
    <property type="project" value="InterPro"/>
</dbReference>
<dbReference type="InterPro" id="IPR036348">
    <property type="entry name" value="WIBG_N_sf"/>
</dbReference>